<dbReference type="Gene3D" id="3.10.580.10">
    <property type="entry name" value="CBS-domain"/>
    <property type="match status" value="1"/>
</dbReference>
<dbReference type="InterPro" id="IPR016169">
    <property type="entry name" value="FAD-bd_PCMH_sub2"/>
</dbReference>
<dbReference type="eggNOG" id="COG1253">
    <property type="taxonomic scope" value="Bacteria"/>
</dbReference>
<keyword evidence="4 10" id="KW-0812">Transmembrane</keyword>
<dbReference type="InterPro" id="IPR044751">
    <property type="entry name" value="Ion_transp-like_CBS"/>
</dbReference>
<protein>
    <submittedName>
        <fullName evidence="13">Magnesium and cobalt efflux protein CorC</fullName>
    </submittedName>
</protein>
<sequence>MTQNQWIDLVLALLFAIIASLCANAEAALDHLSHSRAVELAEDGRASHRRLIDMTSDPAPYVNASTLLRTCAEIASVLLVAVVIFGQFDAVWQQVLVSGAIMVAVSFLMWGVTPRTLGKQHDVKVCMFWSRLWAGMATVLAPVAQVLILVGNAVTPGKGFADGPFTTESELREMVDYAESSDLIEADERDMIHSVFDLGDTLLKEVMVPRTDVVFIKADRNLRQALSLALRSGFSRIPVIGAGLDDVQGVLYLKDIVKRLQDKPDADRSETVSSIMRPAVFSPDSRPVDGVLKDMQMARNHITVVVDEFGGTAGLATIEDILEEIVGEIIDEYDPEPTQTEQLEDGVFRVPTRMQVDDLGKLFDLDVDDDDVETVGGLVAKELSVVPIAGSSIVWEGLQITADKTTGRRHQVATYVVRRAPEDSMEQENDDDR</sequence>
<comment type="subcellular location">
    <subcellularLocation>
        <location evidence="1">Cell membrane</location>
        <topology evidence="1">Multi-pass membrane protein</topology>
    </subcellularLocation>
</comment>
<feature type="transmembrane region" description="Helical" evidence="10">
    <location>
        <begin position="132"/>
        <end position="150"/>
    </location>
</feature>
<dbReference type="AlphaFoldDB" id="A0A239WIR2"/>
<evidence type="ECO:0000256" key="3">
    <source>
        <dbReference type="ARBA" id="ARBA00022475"/>
    </source>
</evidence>
<evidence type="ECO:0000256" key="11">
    <source>
        <dbReference type="SAM" id="SignalP"/>
    </source>
</evidence>
<evidence type="ECO:0000256" key="9">
    <source>
        <dbReference type="PROSITE-ProRule" id="PRU00703"/>
    </source>
</evidence>
<dbReference type="PROSITE" id="PS51371">
    <property type="entry name" value="CBS"/>
    <property type="match status" value="2"/>
</dbReference>
<proteinExistence type="inferred from homology"/>
<dbReference type="InterPro" id="IPR002550">
    <property type="entry name" value="CNNM"/>
</dbReference>
<evidence type="ECO:0000256" key="6">
    <source>
        <dbReference type="ARBA" id="ARBA00022989"/>
    </source>
</evidence>
<feature type="transmembrane region" description="Helical" evidence="10">
    <location>
        <begin position="95"/>
        <end position="112"/>
    </location>
</feature>
<organism evidence="13 14">
    <name type="scientific">Cutibacterium granulosum</name>
    <dbReference type="NCBI Taxonomy" id="33011"/>
    <lineage>
        <taxon>Bacteria</taxon>
        <taxon>Bacillati</taxon>
        <taxon>Actinomycetota</taxon>
        <taxon>Actinomycetes</taxon>
        <taxon>Propionibacteriales</taxon>
        <taxon>Propionibacteriaceae</taxon>
        <taxon>Cutibacterium</taxon>
    </lineage>
</organism>
<dbReference type="EMBL" id="LT906441">
    <property type="protein sequence ID" value="SNV34010.1"/>
    <property type="molecule type" value="Genomic_DNA"/>
</dbReference>
<dbReference type="GO" id="GO:0005886">
    <property type="term" value="C:plasma membrane"/>
    <property type="evidence" value="ECO:0007669"/>
    <property type="project" value="UniProtKB-SubCell"/>
</dbReference>
<dbReference type="RefSeq" id="WP_021105389.1">
    <property type="nucleotide sequence ID" value="NZ_LT906441.1"/>
</dbReference>
<accession>A0A239WIR2</accession>
<feature type="signal peptide" evidence="11">
    <location>
        <begin position="1"/>
        <end position="25"/>
    </location>
</feature>
<feature type="chain" id="PRO_5039388656" evidence="11">
    <location>
        <begin position="26"/>
        <end position="433"/>
    </location>
</feature>
<dbReference type="Pfam" id="PF03471">
    <property type="entry name" value="CorC_HlyC"/>
    <property type="match status" value="1"/>
</dbReference>
<evidence type="ECO:0000256" key="5">
    <source>
        <dbReference type="ARBA" id="ARBA00022737"/>
    </source>
</evidence>
<evidence type="ECO:0000256" key="1">
    <source>
        <dbReference type="ARBA" id="ARBA00004651"/>
    </source>
</evidence>
<evidence type="ECO:0000313" key="14">
    <source>
        <dbReference type="Proteomes" id="UP000215332"/>
    </source>
</evidence>
<keyword evidence="11" id="KW-0732">Signal</keyword>
<dbReference type="KEGG" id="cgrn:4412665_01050"/>
<keyword evidence="3" id="KW-1003">Cell membrane</keyword>
<dbReference type="InterPro" id="IPR005170">
    <property type="entry name" value="Transptr-assoc_dom"/>
</dbReference>
<dbReference type="GO" id="GO:0050660">
    <property type="term" value="F:flavin adenine dinucleotide binding"/>
    <property type="evidence" value="ECO:0007669"/>
    <property type="project" value="InterPro"/>
</dbReference>
<dbReference type="InterPro" id="IPR000644">
    <property type="entry name" value="CBS_dom"/>
</dbReference>
<dbReference type="SMART" id="SM01091">
    <property type="entry name" value="CorC_HlyC"/>
    <property type="match status" value="1"/>
</dbReference>
<name>A0A239WIR2_9ACTN</name>
<dbReference type="InterPro" id="IPR036318">
    <property type="entry name" value="FAD-bd_PCMH-like_sf"/>
</dbReference>
<dbReference type="CDD" id="cd04590">
    <property type="entry name" value="CBS_pair_CorC_HlyC_assoc"/>
    <property type="match status" value="1"/>
</dbReference>
<evidence type="ECO:0000256" key="10">
    <source>
        <dbReference type="SAM" id="Phobius"/>
    </source>
</evidence>
<keyword evidence="6 10" id="KW-1133">Transmembrane helix</keyword>
<dbReference type="Pfam" id="PF01595">
    <property type="entry name" value="CNNM"/>
    <property type="match status" value="1"/>
</dbReference>
<keyword evidence="5" id="KW-0677">Repeat</keyword>
<dbReference type="Gene3D" id="3.30.465.10">
    <property type="match status" value="1"/>
</dbReference>
<keyword evidence="7 9" id="KW-0129">CBS domain</keyword>
<dbReference type="SUPFAM" id="SSF54631">
    <property type="entry name" value="CBS-domain pair"/>
    <property type="match status" value="1"/>
</dbReference>
<comment type="similarity">
    <text evidence="2">Belongs to the UPF0053 family.</text>
</comment>
<dbReference type="Proteomes" id="UP000215332">
    <property type="component" value="Chromosome 1"/>
</dbReference>
<gene>
    <name evidence="13" type="primary">corC</name>
    <name evidence="13" type="ORF">SAMEA4412665_01050</name>
</gene>
<dbReference type="Pfam" id="PF00571">
    <property type="entry name" value="CBS"/>
    <property type="match status" value="2"/>
</dbReference>
<dbReference type="FunFam" id="3.10.580.10:FF:000002">
    <property type="entry name" value="Magnesium/cobalt efflux protein CorC"/>
    <property type="match status" value="1"/>
</dbReference>
<dbReference type="SMART" id="SM00116">
    <property type="entry name" value="CBS"/>
    <property type="match status" value="1"/>
</dbReference>
<feature type="domain" description="CBS" evidence="12">
    <location>
        <begin position="272"/>
        <end position="332"/>
    </location>
</feature>
<dbReference type="InterPro" id="IPR046342">
    <property type="entry name" value="CBS_dom_sf"/>
</dbReference>
<dbReference type="SUPFAM" id="SSF56176">
    <property type="entry name" value="FAD-binding/transporter-associated domain-like"/>
    <property type="match status" value="1"/>
</dbReference>
<dbReference type="PANTHER" id="PTHR22777:SF32">
    <property type="entry name" value="UPF0053 INNER MEMBRANE PROTEIN YFJD"/>
    <property type="match status" value="1"/>
</dbReference>
<reference evidence="13 14" key="1">
    <citation type="submission" date="2017-06" db="EMBL/GenBank/DDBJ databases">
        <authorList>
            <consortium name="Pathogen Informatics"/>
        </authorList>
    </citation>
    <scope>NUCLEOTIDE SEQUENCE [LARGE SCALE GENOMIC DNA]</scope>
    <source>
        <strain evidence="13 14">NCTC11865</strain>
    </source>
</reference>
<evidence type="ECO:0000256" key="4">
    <source>
        <dbReference type="ARBA" id="ARBA00022692"/>
    </source>
</evidence>
<feature type="domain" description="CBS" evidence="12">
    <location>
        <begin position="207"/>
        <end position="268"/>
    </location>
</feature>
<evidence type="ECO:0000259" key="12">
    <source>
        <dbReference type="PROSITE" id="PS51371"/>
    </source>
</evidence>
<evidence type="ECO:0000256" key="8">
    <source>
        <dbReference type="ARBA" id="ARBA00023136"/>
    </source>
</evidence>
<evidence type="ECO:0000256" key="2">
    <source>
        <dbReference type="ARBA" id="ARBA00006337"/>
    </source>
</evidence>
<evidence type="ECO:0000313" key="13">
    <source>
        <dbReference type="EMBL" id="SNV34010.1"/>
    </source>
</evidence>
<dbReference type="PANTHER" id="PTHR22777">
    <property type="entry name" value="HEMOLYSIN-RELATED"/>
    <property type="match status" value="1"/>
</dbReference>
<evidence type="ECO:0000256" key="7">
    <source>
        <dbReference type="ARBA" id="ARBA00023122"/>
    </source>
</evidence>
<keyword evidence="8 10" id="KW-0472">Membrane</keyword>